<dbReference type="PRINTS" id="PR00455">
    <property type="entry name" value="HTHTETR"/>
</dbReference>
<comment type="caution">
    <text evidence="4">The sequence shown here is derived from an EMBL/GenBank/DDBJ whole genome shotgun (WGS) entry which is preliminary data.</text>
</comment>
<dbReference type="PROSITE" id="PS50977">
    <property type="entry name" value="HTH_TETR_2"/>
    <property type="match status" value="1"/>
</dbReference>
<dbReference type="InterPro" id="IPR009057">
    <property type="entry name" value="Homeodomain-like_sf"/>
</dbReference>
<organism evidence="4 5">
    <name type="scientific">Gulosibacter molinativorax</name>
    <dbReference type="NCBI Taxonomy" id="256821"/>
    <lineage>
        <taxon>Bacteria</taxon>
        <taxon>Bacillati</taxon>
        <taxon>Actinomycetota</taxon>
        <taxon>Actinomycetes</taxon>
        <taxon>Micrococcales</taxon>
        <taxon>Microbacteriaceae</taxon>
        <taxon>Gulosibacter</taxon>
    </lineage>
</organism>
<dbReference type="InterPro" id="IPR050109">
    <property type="entry name" value="HTH-type_TetR-like_transc_reg"/>
</dbReference>
<accession>A0ABT7CBQ7</accession>
<keyword evidence="1 2" id="KW-0238">DNA-binding</keyword>
<dbReference type="PANTHER" id="PTHR30055:SF226">
    <property type="entry name" value="HTH-TYPE TRANSCRIPTIONAL REGULATOR PKSA"/>
    <property type="match status" value="1"/>
</dbReference>
<dbReference type="RefSeq" id="WP_051267339.1">
    <property type="nucleotide sequence ID" value="NZ_CP028426.1"/>
</dbReference>
<dbReference type="Gene3D" id="1.10.357.10">
    <property type="entry name" value="Tetracycline Repressor, domain 2"/>
    <property type="match status" value="1"/>
</dbReference>
<dbReference type="Proteomes" id="UP001170379">
    <property type="component" value="Unassembled WGS sequence"/>
</dbReference>
<reference evidence="4" key="1">
    <citation type="submission" date="2018-03" db="EMBL/GenBank/DDBJ databases">
        <authorList>
            <person name="Nunes O.C."/>
            <person name="Lopes A.R."/>
            <person name="Froufe H."/>
            <person name="Munoz-Merida A."/>
            <person name="Barroso C."/>
            <person name="Egas C."/>
        </authorList>
    </citation>
    <scope>NUCLEOTIDE SEQUENCE</scope>
    <source>
        <strain evidence="4">ON4</strain>
    </source>
</reference>
<evidence type="ECO:0000313" key="5">
    <source>
        <dbReference type="Proteomes" id="UP001170379"/>
    </source>
</evidence>
<evidence type="ECO:0000256" key="1">
    <source>
        <dbReference type="ARBA" id="ARBA00023125"/>
    </source>
</evidence>
<reference evidence="4" key="2">
    <citation type="journal article" date="2022" name="Sci. Rep.">
        <title>In silico prediction of the enzymes involved in the degradation of the herbicide molinate by Gulosibacter molinativorax ON4T.</title>
        <authorList>
            <person name="Lopes A.R."/>
            <person name="Bunin E."/>
            <person name="Viana A.T."/>
            <person name="Froufe H."/>
            <person name="Munoz-Merida A."/>
            <person name="Pinho D."/>
            <person name="Figueiredo J."/>
            <person name="Barroso C."/>
            <person name="Vaz-Moreira I."/>
            <person name="Bellanger X."/>
            <person name="Egas C."/>
            <person name="Nunes O.C."/>
        </authorList>
    </citation>
    <scope>NUCLEOTIDE SEQUENCE</scope>
    <source>
        <strain evidence="4">ON4</strain>
    </source>
</reference>
<dbReference type="InterPro" id="IPR001647">
    <property type="entry name" value="HTH_TetR"/>
</dbReference>
<dbReference type="Gene3D" id="1.10.10.60">
    <property type="entry name" value="Homeodomain-like"/>
    <property type="match status" value="1"/>
</dbReference>
<protein>
    <submittedName>
        <fullName evidence="4">TetR/AcrR family transcriptional regulator</fullName>
    </submittedName>
</protein>
<dbReference type="Pfam" id="PF00440">
    <property type="entry name" value="TetR_N"/>
    <property type="match status" value="1"/>
</dbReference>
<dbReference type="SUPFAM" id="SSF46689">
    <property type="entry name" value="Homeodomain-like"/>
    <property type="match status" value="1"/>
</dbReference>
<evidence type="ECO:0000256" key="2">
    <source>
        <dbReference type="PROSITE-ProRule" id="PRU00335"/>
    </source>
</evidence>
<name>A0ABT7CBQ7_9MICO</name>
<proteinExistence type="predicted"/>
<dbReference type="PANTHER" id="PTHR30055">
    <property type="entry name" value="HTH-TYPE TRANSCRIPTIONAL REGULATOR RUTR"/>
    <property type="match status" value="1"/>
</dbReference>
<sequence length="191" mass="20598">MPKITAPTVAEHRASQREALIIAGENILRSGGLAKFSPTSVSERAGIARSSFYDYFPSKDDLLVSIAISAMERWDAEIEEELHAVEPGTAKLQAFVAATMRMTADGEHEIAAIVREADLTPSKVDELMALHDALFRPVIRVLTGLGMDSSQTSIILIHGVLNAGVQLVAHGVDHEQVAADVFRLLTQGLIT</sequence>
<feature type="DNA-binding region" description="H-T-H motif" evidence="2">
    <location>
        <begin position="37"/>
        <end position="56"/>
    </location>
</feature>
<feature type="domain" description="HTH tetR-type" evidence="3">
    <location>
        <begin position="14"/>
        <end position="74"/>
    </location>
</feature>
<evidence type="ECO:0000259" key="3">
    <source>
        <dbReference type="PROSITE" id="PS50977"/>
    </source>
</evidence>
<keyword evidence="5" id="KW-1185">Reference proteome</keyword>
<evidence type="ECO:0000313" key="4">
    <source>
        <dbReference type="EMBL" id="MDJ1372595.1"/>
    </source>
</evidence>
<dbReference type="EMBL" id="PXVD01000032">
    <property type="protein sequence ID" value="MDJ1372595.1"/>
    <property type="molecule type" value="Genomic_DNA"/>
</dbReference>
<gene>
    <name evidence="4" type="ORF">C7K25_14710</name>
</gene>